<organism evidence="1 2">
    <name type="scientific">Sinosporangium album</name>
    <dbReference type="NCBI Taxonomy" id="504805"/>
    <lineage>
        <taxon>Bacteria</taxon>
        <taxon>Bacillati</taxon>
        <taxon>Actinomycetota</taxon>
        <taxon>Actinomycetes</taxon>
        <taxon>Streptosporangiales</taxon>
        <taxon>Streptosporangiaceae</taxon>
        <taxon>Sinosporangium</taxon>
    </lineage>
</organism>
<name>A0A1G8G1Y3_9ACTN</name>
<dbReference type="RefSeq" id="WP_093173137.1">
    <property type="nucleotide sequence ID" value="NZ_FNCN01000025.1"/>
</dbReference>
<keyword evidence="2" id="KW-1185">Reference proteome</keyword>
<dbReference type="AlphaFoldDB" id="A0A1G8G1Y3"/>
<evidence type="ECO:0000313" key="2">
    <source>
        <dbReference type="Proteomes" id="UP000198923"/>
    </source>
</evidence>
<dbReference type="EMBL" id="FNCN01000025">
    <property type="protein sequence ID" value="SDH88424.1"/>
    <property type="molecule type" value="Genomic_DNA"/>
</dbReference>
<dbReference type="Proteomes" id="UP000198923">
    <property type="component" value="Unassembled WGS sequence"/>
</dbReference>
<reference evidence="1 2" key="1">
    <citation type="submission" date="2016-10" db="EMBL/GenBank/DDBJ databases">
        <authorList>
            <person name="de Groot N.N."/>
        </authorList>
    </citation>
    <scope>NUCLEOTIDE SEQUENCE [LARGE SCALE GENOMIC DNA]</scope>
    <source>
        <strain evidence="1 2">CPCC 201354</strain>
    </source>
</reference>
<accession>A0A1G8G1Y3</accession>
<dbReference type="STRING" id="504805.SAMN05421505_12551"/>
<proteinExistence type="predicted"/>
<sequence>MYKRIAIGALTAAVGGSMLLSTGTATGSTARALNVKISSVSPNPVVVKDGGETEVTIEVRTTEATKVELRLRPDVRTYRAADAVTAKVVHEGDLWRYTARFDDSDYEGRWEAIADAFDKNGKKLTDTVNFSVEIEESEAVTKLDRFYASPSSVKRKSKITVSGRLRALEDGRWDGLENEDVEIEFRARGTSAWKYVTSVDTGWNGTFKTKVRAKKSGDYRAVFEGDKEYADSTSRSSRVHVWR</sequence>
<evidence type="ECO:0000313" key="1">
    <source>
        <dbReference type="EMBL" id="SDH88424.1"/>
    </source>
</evidence>
<gene>
    <name evidence="1" type="ORF">SAMN05421505_12551</name>
</gene>
<dbReference type="OrthoDB" id="3447380at2"/>
<protein>
    <submittedName>
        <fullName evidence="1">Uncharacterized protein</fullName>
    </submittedName>
</protein>